<organism evidence="4 5">
    <name type="scientific">Nocardioides hwasunensis</name>
    <dbReference type="NCBI Taxonomy" id="397258"/>
    <lineage>
        <taxon>Bacteria</taxon>
        <taxon>Bacillati</taxon>
        <taxon>Actinomycetota</taxon>
        <taxon>Actinomycetes</taxon>
        <taxon>Propionibacteriales</taxon>
        <taxon>Nocardioidaceae</taxon>
        <taxon>Nocardioides</taxon>
    </lineage>
</organism>
<dbReference type="InterPro" id="IPR002491">
    <property type="entry name" value="ABC_transptr_periplasmic_BD"/>
</dbReference>
<reference evidence="4 5" key="1">
    <citation type="submission" date="2020-09" db="EMBL/GenBank/DDBJ databases">
        <title>novel species in genus Nocardioides.</title>
        <authorList>
            <person name="Zhang G."/>
        </authorList>
    </citation>
    <scope>NUCLEOTIDE SEQUENCE [LARGE SCALE GENOMIC DNA]</scope>
    <source>
        <strain evidence="4 5">19197</strain>
    </source>
</reference>
<dbReference type="Pfam" id="PF01497">
    <property type="entry name" value="Peripla_BP_2"/>
    <property type="match status" value="1"/>
</dbReference>
<dbReference type="InterPro" id="IPR050902">
    <property type="entry name" value="ABC_Transporter_SBP"/>
</dbReference>
<dbReference type="PROSITE" id="PS50983">
    <property type="entry name" value="FE_B12_PBP"/>
    <property type="match status" value="1"/>
</dbReference>
<dbReference type="SUPFAM" id="SSF53807">
    <property type="entry name" value="Helical backbone' metal receptor"/>
    <property type="match status" value="1"/>
</dbReference>
<feature type="compositionally biased region" description="Low complexity" evidence="2">
    <location>
        <begin position="14"/>
        <end position="32"/>
    </location>
</feature>
<dbReference type="EMBL" id="JACXYY010000009">
    <property type="protein sequence ID" value="MBD3916934.1"/>
    <property type="molecule type" value="Genomic_DNA"/>
</dbReference>
<keyword evidence="5" id="KW-1185">Reference proteome</keyword>
<proteinExistence type="inferred from homology"/>
<evidence type="ECO:0000256" key="2">
    <source>
        <dbReference type="SAM" id="MobiDB-lite"/>
    </source>
</evidence>
<evidence type="ECO:0000259" key="3">
    <source>
        <dbReference type="PROSITE" id="PS50983"/>
    </source>
</evidence>
<comment type="similarity">
    <text evidence="1">Belongs to the bacterial solute-binding protein 8 family.</text>
</comment>
<gene>
    <name evidence="4" type="ORF">IEZ25_20125</name>
</gene>
<feature type="region of interest" description="Disordered" evidence="2">
    <location>
        <begin position="14"/>
        <end position="35"/>
    </location>
</feature>
<dbReference type="Proteomes" id="UP000649289">
    <property type="component" value="Unassembled WGS sequence"/>
</dbReference>
<evidence type="ECO:0000256" key="1">
    <source>
        <dbReference type="ARBA" id="ARBA00008814"/>
    </source>
</evidence>
<protein>
    <submittedName>
        <fullName evidence="4">ABC transporter substrate-binding protein</fullName>
    </submittedName>
</protein>
<name>A0ABR8MQU4_9ACTN</name>
<accession>A0ABR8MQU4</accession>
<dbReference type="PANTHER" id="PTHR30535:SF7">
    <property type="entry name" value="IRON(III) DICITRATE-BINDING PROTEIN"/>
    <property type="match status" value="1"/>
</dbReference>
<evidence type="ECO:0000313" key="4">
    <source>
        <dbReference type="EMBL" id="MBD3916934.1"/>
    </source>
</evidence>
<dbReference type="Gene3D" id="3.40.50.1980">
    <property type="entry name" value="Nitrogenase molybdenum iron protein domain"/>
    <property type="match status" value="2"/>
</dbReference>
<comment type="caution">
    <text evidence="4">The sequence shown here is derived from an EMBL/GenBank/DDBJ whole genome shotgun (WGS) entry which is preliminary data.</text>
</comment>
<sequence length="326" mass="33875">MSVGAALVLSSCAGAPEAESATEPSSSESAESLFPVEVTSCGRTTTVEARPERAVTLNQGATEVALALGVEDQMAGTAYLDDAVPAKWEAAYDSVDVLAKEYPTREDLLAAQPDFVYASYGSAFESKVAGTQDELDDTGIASYLSPFGCDDQGERPEPSFDAVWDEVEAVATAFGVPDKADELRTSQQELLDGLAETDAGDGLSVLWFDSGDKTPFVGAGDGGPQLVLDAVGADNIFGDLEGNWADATWEKVVAAGPDVIVLADAAWSTADDKIAYLESDPVLKQLGAVQAKAYVTVPFSESTPGVRLADGAASVSDQLEKLAVGQ</sequence>
<feature type="domain" description="Fe/B12 periplasmic-binding" evidence="3">
    <location>
        <begin position="53"/>
        <end position="326"/>
    </location>
</feature>
<dbReference type="PANTHER" id="PTHR30535">
    <property type="entry name" value="VITAMIN B12-BINDING PROTEIN"/>
    <property type="match status" value="1"/>
</dbReference>
<evidence type="ECO:0000313" key="5">
    <source>
        <dbReference type="Proteomes" id="UP000649289"/>
    </source>
</evidence>
<dbReference type="RefSeq" id="WP_191201273.1">
    <property type="nucleotide sequence ID" value="NZ_BAAAPA010000001.1"/>
</dbReference>